<gene>
    <name evidence="1" type="ORF">Vgi01_51040</name>
</gene>
<keyword evidence="2" id="KW-1185">Reference proteome</keyword>
<reference evidence="1 2" key="1">
    <citation type="submission" date="2021-01" db="EMBL/GenBank/DDBJ databases">
        <title>Whole genome shotgun sequence of Verrucosispora gifhornensis NBRC 16317.</title>
        <authorList>
            <person name="Komaki H."/>
            <person name="Tamura T."/>
        </authorList>
    </citation>
    <scope>NUCLEOTIDE SEQUENCE [LARGE SCALE GENOMIC DNA]</scope>
    <source>
        <strain evidence="1 2">NBRC 16317</strain>
    </source>
</reference>
<name>A0ABQ4IKJ7_9ACTN</name>
<evidence type="ECO:0000313" key="2">
    <source>
        <dbReference type="Proteomes" id="UP000647860"/>
    </source>
</evidence>
<dbReference type="EMBL" id="BOPA01000040">
    <property type="protein sequence ID" value="GIJ18420.1"/>
    <property type="molecule type" value="Genomic_DNA"/>
</dbReference>
<organism evidence="1 2">
    <name type="scientific">Micromonospora gifhornensis</name>
    <dbReference type="NCBI Taxonomy" id="84594"/>
    <lineage>
        <taxon>Bacteria</taxon>
        <taxon>Bacillati</taxon>
        <taxon>Actinomycetota</taxon>
        <taxon>Actinomycetes</taxon>
        <taxon>Micromonosporales</taxon>
        <taxon>Micromonosporaceae</taxon>
        <taxon>Micromonospora</taxon>
    </lineage>
</organism>
<comment type="caution">
    <text evidence="1">The sequence shown here is derived from an EMBL/GenBank/DDBJ whole genome shotgun (WGS) entry which is preliminary data.</text>
</comment>
<evidence type="ECO:0000313" key="1">
    <source>
        <dbReference type="EMBL" id="GIJ18420.1"/>
    </source>
</evidence>
<dbReference type="Proteomes" id="UP000647860">
    <property type="component" value="Unassembled WGS sequence"/>
</dbReference>
<proteinExistence type="predicted"/>
<sequence length="106" mass="11205">MRCRASVRGAAAPGGDVYGLIVWDDAPILIVGATAEAVTREAIRIFAATLATRGSLAEDDPGFTDRHPLPDADGPLPAIGGWLAQLRRVTAVPWFAILDDEVVIAR</sequence>
<protein>
    <submittedName>
        <fullName evidence="1">Uncharacterized protein</fullName>
    </submittedName>
</protein>
<accession>A0ABQ4IKJ7</accession>